<gene>
    <name evidence="2 4" type="ORF">P152DRAFT_101825</name>
</gene>
<keyword evidence="1" id="KW-0732">Signal</keyword>
<organism evidence="2">
    <name type="scientific">Eremomyces bilateralis CBS 781.70</name>
    <dbReference type="NCBI Taxonomy" id="1392243"/>
    <lineage>
        <taxon>Eukaryota</taxon>
        <taxon>Fungi</taxon>
        <taxon>Dikarya</taxon>
        <taxon>Ascomycota</taxon>
        <taxon>Pezizomycotina</taxon>
        <taxon>Dothideomycetes</taxon>
        <taxon>Dothideomycetes incertae sedis</taxon>
        <taxon>Eremomycetales</taxon>
        <taxon>Eremomycetaceae</taxon>
        <taxon>Eremomyces</taxon>
    </lineage>
</organism>
<evidence type="ECO:0000313" key="4">
    <source>
        <dbReference type="RefSeq" id="XP_033531821.1"/>
    </source>
</evidence>
<protein>
    <recommendedName>
        <fullName evidence="5">IGFBP N-terminal domain-containing protein</fullName>
    </recommendedName>
</protein>
<proteinExistence type="predicted"/>
<feature type="signal peptide" evidence="1">
    <location>
        <begin position="1"/>
        <end position="18"/>
    </location>
</feature>
<evidence type="ECO:0008006" key="5">
    <source>
        <dbReference type="Google" id="ProtNLM"/>
    </source>
</evidence>
<dbReference type="OrthoDB" id="3799394at2759"/>
<reference evidence="4" key="3">
    <citation type="submission" date="2025-04" db="UniProtKB">
        <authorList>
            <consortium name="RefSeq"/>
        </authorList>
    </citation>
    <scope>IDENTIFICATION</scope>
    <source>
        <strain evidence="4">CBS 781.70</strain>
    </source>
</reference>
<dbReference type="Proteomes" id="UP000504638">
    <property type="component" value="Unplaced"/>
</dbReference>
<dbReference type="EMBL" id="ML975167">
    <property type="protein sequence ID" value="KAF1810190.1"/>
    <property type="molecule type" value="Genomic_DNA"/>
</dbReference>
<dbReference type="AlphaFoldDB" id="A0A6G1FWY5"/>
<dbReference type="GeneID" id="54414131"/>
<reference evidence="4" key="2">
    <citation type="submission" date="2020-04" db="EMBL/GenBank/DDBJ databases">
        <authorList>
            <consortium name="NCBI Genome Project"/>
        </authorList>
    </citation>
    <scope>NUCLEOTIDE SEQUENCE</scope>
    <source>
        <strain evidence="4">CBS 781.70</strain>
    </source>
</reference>
<accession>A0A6G1FWY5</accession>
<evidence type="ECO:0000256" key="1">
    <source>
        <dbReference type="SAM" id="SignalP"/>
    </source>
</evidence>
<sequence length="352" mass="35676">MKTDTILTFAVTIATAVADLPLPSLTSSPPPPPQWTIPCSMGGSCPSPFTCTPTMPSPSSGPWGGLCVSFPTPTPSSSSPDPPQWTVACTGGAGGDSCPPPLVCKQTLKAPPGATVFGGVCYTVEPTPTPSSSPPPPQWTVPCTMGGYCPPPLTCTPTMPAPTGGPWGGLCFSAPTPPPSSSSPPPPQWTVPCTMGGYCPSQMTCTPTMVPPTSGPWGGLCITTLVPSSLAPCTMSRPSPACPTGSTCTPTMVCTSGRPCGGLCLSTPTPPSSSAPLSSTPLKRCRGGRFKEDCEEGQICTEIRGSKDKKFCVDTCGGFVGKQCPGGRRCVDLPGDGCDPKRGGADCRGICV</sequence>
<dbReference type="RefSeq" id="XP_033531821.1">
    <property type="nucleotide sequence ID" value="XM_033673561.1"/>
</dbReference>
<name>A0A6G1FWY5_9PEZI</name>
<evidence type="ECO:0000313" key="2">
    <source>
        <dbReference type="EMBL" id="KAF1810190.1"/>
    </source>
</evidence>
<evidence type="ECO:0000313" key="3">
    <source>
        <dbReference type="Proteomes" id="UP000504638"/>
    </source>
</evidence>
<keyword evidence="3" id="KW-1185">Reference proteome</keyword>
<feature type="chain" id="PRO_5044631661" description="IGFBP N-terminal domain-containing protein" evidence="1">
    <location>
        <begin position="19"/>
        <end position="352"/>
    </location>
</feature>
<reference evidence="2 4" key="1">
    <citation type="submission" date="2020-01" db="EMBL/GenBank/DDBJ databases">
        <authorList>
            <consortium name="DOE Joint Genome Institute"/>
            <person name="Haridas S."/>
            <person name="Albert R."/>
            <person name="Binder M."/>
            <person name="Bloem J."/>
            <person name="Labutti K."/>
            <person name="Salamov A."/>
            <person name="Andreopoulos B."/>
            <person name="Baker S.E."/>
            <person name="Barry K."/>
            <person name="Bills G."/>
            <person name="Bluhm B.H."/>
            <person name="Cannon C."/>
            <person name="Castanera R."/>
            <person name="Culley D.E."/>
            <person name="Daum C."/>
            <person name="Ezra D."/>
            <person name="Gonzalez J.B."/>
            <person name="Henrissat B."/>
            <person name="Kuo A."/>
            <person name="Liang C."/>
            <person name="Lipzen A."/>
            <person name="Lutzoni F."/>
            <person name="Magnuson J."/>
            <person name="Mondo S."/>
            <person name="Nolan M."/>
            <person name="Ohm R."/>
            <person name="Pangilinan J."/>
            <person name="Park H.-J."/>
            <person name="Ramirez L."/>
            <person name="Alfaro M."/>
            <person name="Sun H."/>
            <person name="Tritt A."/>
            <person name="Yoshinaga Y."/>
            <person name="Zwiers L.-H."/>
            <person name="Turgeon B.G."/>
            <person name="Goodwin S.B."/>
            <person name="Spatafora J.W."/>
            <person name="Crous P.W."/>
            <person name="Grigoriev I.V."/>
        </authorList>
    </citation>
    <scope>NUCLEOTIDE SEQUENCE</scope>
    <source>
        <strain evidence="2 4">CBS 781.70</strain>
    </source>
</reference>